<sequence>MVVSCCAFGCTERAVKRGPVTFH</sequence>
<proteinExistence type="predicted"/>
<protein>
    <submittedName>
        <fullName evidence="1">DNA transposase THAP9</fullName>
    </submittedName>
</protein>
<dbReference type="EMBL" id="BGPR01045254">
    <property type="protein sequence ID" value="GBO22133.1"/>
    <property type="molecule type" value="Genomic_DNA"/>
</dbReference>
<accession>A0A4Y2VA43</accession>
<comment type="caution">
    <text evidence="1">The sequence shown here is derived from an EMBL/GenBank/DDBJ whole genome shotgun (WGS) entry which is preliminary data.</text>
</comment>
<evidence type="ECO:0000313" key="2">
    <source>
        <dbReference type="Proteomes" id="UP000499080"/>
    </source>
</evidence>
<organism evidence="1 2">
    <name type="scientific">Araneus ventricosus</name>
    <name type="common">Orbweaver spider</name>
    <name type="synonym">Epeira ventricosa</name>
    <dbReference type="NCBI Taxonomy" id="182803"/>
    <lineage>
        <taxon>Eukaryota</taxon>
        <taxon>Metazoa</taxon>
        <taxon>Ecdysozoa</taxon>
        <taxon>Arthropoda</taxon>
        <taxon>Chelicerata</taxon>
        <taxon>Arachnida</taxon>
        <taxon>Araneae</taxon>
        <taxon>Araneomorphae</taxon>
        <taxon>Entelegynae</taxon>
        <taxon>Araneoidea</taxon>
        <taxon>Araneidae</taxon>
        <taxon>Araneus</taxon>
    </lineage>
</organism>
<name>A0A4Y2VA43_ARAVE</name>
<feature type="non-terminal residue" evidence="1">
    <location>
        <position position="23"/>
    </location>
</feature>
<dbReference type="Proteomes" id="UP000499080">
    <property type="component" value="Unassembled WGS sequence"/>
</dbReference>
<dbReference type="AlphaFoldDB" id="A0A4Y2VA43"/>
<evidence type="ECO:0000313" key="1">
    <source>
        <dbReference type="EMBL" id="GBO22133.1"/>
    </source>
</evidence>
<keyword evidence="2" id="KW-1185">Reference proteome</keyword>
<gene>
    <name evidence="1" type="primary">THAP9_94</name>
    <name evidence="1" type="ORF">AVEN_69974_1</name>
</gene>
<reference evidence="1 2" key="1">
    <citation type="journal article" date="2019" name="Sci. Rep.">
        <title>Orb-weaving spider Araneus ventricosus genome elucidates the spidroin gene catalogue.</title>
        <authorList>
            <person name="Kono N."/>
            <person name="Nakamura H."/>
            <person name="Ohtoshi R."/>
            <person name="Moran D.A.P."/>
            <person name="Shinohara A."/>
            <person name="Yoshida Y."/>
            <person name="Fujiwara M."/>
            <person name="Mori M."/>
            <person name="Tomita M."/>
            <person name="Arakawa K."/>
        </authorList>
    </citation>
    <scope>NUCLEOTIDE SEQUENCE [LARGE SCALE GENOMIC DNA]</scope>
</reference>